<protein>
    <submittedName>
        <fullName evidence="5">Sugar ABC transporter substrate-binding protein</fullName>
    </submittedName>
</protein>
<dbReference type="EMBL" id="RFFI01000031">
    <property type="protein sequence ID" value="RMI12696.1"/>
    <property type="molecule type" value="Genomic_DNA"/>
</dbReference>
<comment type="caution">
    <text evidence="5">The sequence shown here is derived from an EMBL/GenBank/DDBJ whole genome shotgun (WGS) entry which is preliminary data.</text>
</comment>
<keyword evidence="6" id="KW-1185">Reference proteome</keyword>
<evidence type="ECO:0000256" key="4">
    <source>
        <dbReference type="ARBA" id="ARBA00022729"/>
    </source>
</evidence>
<dbReference type="PANTHER" id="PTHR43649:SF31">
    <property type="entry name" value="SN-GLYCEROL-3-PHOSPHATE-BINDING PERIPLASMIC PROTEIN UGPB"/>
    <property type="match status" value="1"/>
</dbReference>
<name>A0A3M2JKF7_9CELL</name>
<gene>
    <name evidence="5" type="ORF">EBM89_07500</name>
</gene>
<sequence>MRHHPEMRKGHVMRISRAVGATIVGAFALSAAACGSSDSGSGSGSGSDGAVTITWSMWAGDTAAEEKLREQMAAAQEVVGDDIVIELATAPWADYFTKLNATLSTGDAACVTAMNGQRMAGYHQAFLPLGPDELATAGIAEDDYNAGALGVMGYDGTLYGLPYDTATMVLYYNADLFEQAGVALPTNEWTLDEFRSAAETITEKTGVKGFAVSLDEFQWLSLPMAYSGLQPVNEDMELDLTDPDFVEAATWYADLVTEAGASDAPPSASEVSWDANQFTSGSAAMAIDGTWNATTYTSGNEAFTGGVVRIPAGDSGPYGVALGSGYGVAATCEHPEEALQVLGALSGPEVQAVVAEQGGYPAQLDSQHLYAEALPAEYADGITEAFDAAFEGADSQRVVDAWTQVSEAFPTEIITVYTGQSTMADMLDKLQQRFGD</sequence>
<dbReference type="SUPFAM" id="SSF53850">
    <property type="entry name" value="Periplasmic binding protein-like II"/>
    <property type="match status" value="1"/>
</dbReference>
<evidence type="ECO:0000313" key="6">
    <source>
        <dbReference type="Proteomes" id="UP000269289"/>
    </source>
</evidence>
<proteinExistence type="inferred from homology"/>
<keyword evidence="3" id="KW-0813">Transport</keyword>
<dbReference type="Gene3D" id="3.40.190.10">
    <property type="entry name" value="Periplasmic binding protein-like II"/>
    <property type="match status" value="1"/>
</dbReference>
<accession>A0A3M2JKF7</accession>
<keyword evidence="4" id="KW-0732">Signal</keyword>
<evidence type="ECO:0000313" key="5">
    <source>
        <dbReference type="EMBL" id="RMI12696.1"/>
    </source>
</evidence>
<reference evidence="5 6" key="1">
    <citation type="submission" date="2018-10" db="EMBL/GenBank/DDBJ databases">
        <title>Isolation, diversity and antifungal activity of actinobacteria from wheat.</title>
        <authorList>
            <person name="Han C."/>
        </authorList>
    </citation>
    <scope>NUCLEOTIDE SEQUENCE [LARGE SCALE GENOMIC DNA]</scope>
    <source>
        <strain evidence="5 6">NEAU-YY56</strain>
    </source>
</reference>
<dbReference type="PANTHER" id="PTHR43649">
    <property type="entry name" value="ARABINOSE-BINDING PROTEIN-RELATED"/>
    <property type="match status" value="1"/>
</dbReference>
<dbReference type="Pfam" id="PF01547">
    <property type="entry name" value="SBP_bac_1"/>
    <property type="match status" value="1"/>
</dbReference>
<dbReference type="PROSITE" id="PS51257">
    <property type="entry name" value="PROKAR_LIPOPROTEIN"/>
    <property type="match status" value="1"/>
</dbReference>
<dbReference type="Proteomes" id="UP000269289">
    <property type="component" value="Unassembled WGS sequence"/>
</dbReference>
<comment type="subcellular location">
    <subcellularLocation>
        <location evidence="1">Cell envelope</location>
    </subcellularLocation>
</comment>
<dbReference type="InterPro" id="IPR050490">
    <property type="entry name" value="Bact_solute-bd_prot1"/>
</dbReference>
<dbReference type="GO" id="GO:0030313">
    <property type="term" value="C:cell envelope"/>
    <property type="evidence" value="ECO:0007669"/>
    <property type="project" value="UniProtKB-SubCell"/>
</dbReference>
<evidence type="ECO:0000256" key="1">
    <source>
        <dbReference type="ARBA" id="ARBA00004196"/>
    </source>
</evidence>
<evidence type="ECO:0000256" key="3">
    <source>
        <dbReference type="ARBA" id="ARBA00022448"/>
    </source>
</evidence>
<evidence type="ECO:0000256" key="2">
    <source>
        <dbReference type="ARBA" id="ARBA00008520"/>
    </source>
</evidence>
<dbReference type="CDD" id="cd13585">
    <property type="entry name" value="PBP2_TMBP_like"/>
    <property type="match status" value="1"/>
</dbReference>
<organism evidence="5 6">
    <name type="scientific">Cellulomonas triticagri</name>
    <dbReference type="NCBI Taxonomy" id="2483352"/>
    <lineage>
        <taxon>Bacteria</taxon>
        <taxon>Bacillati</taxon>
        <taxon>Actinomycetota</taxon>
        <taxon>Actinomycetes</taxon>
        <taxon>Micrococcales</taxon>
        <taxon>Cellulomonadaceae</taxon>
        <taxon>Cellulomonas</taxon>
    </lineage>
</organism>
<dbReference type="InterPro" id="IPR006059">
    <property type="entry name" value="SBP"/>
</dbReference>
<comment type="similarity">
    <text evidence="2">Belongs to the bacterial solute-binding protein 1 family.</text>
</comment>
<dbReference type="AlphaFoldDB" id="A0A3M2JKF7"/>